<keyword evidence="2" id="KW-0472">Membrane</keyword>
<evidence type="ECO:0000313" key="4">
    <source>
        <dbReference type="Proteomes" id="UP001497522"/>
    </source>
</evidence>
<dbReference type="Proteomes" id="UP001497522">
    <property type="component" value="Chromosome 17"/>
</dbReference>
<feature type="transmembrane region" description="Helical" evidence="2">
    <location>
        <begin position="304"/>
        <end position="323"/>
    </location>
</feature>
<evidence type="ECO:0008006" key="5">
    <source>
        <dbReference type="Google" id="ProtNLM"/>
    </source>
</evidence>
<evidence type="ECO:0000256" key="2">
    <source>
        <dbReference type="SAM" id="Phobius"/>
    </source>
</evidence>
<gene>
    <name evidence="3" type="ORF">CSSPJE1EN2_LOCUS10258</name>
</gene>
<evidence type="ECO:0000256" key="1">
    <source>
        <dbReference type="SAM" id="MobiDB-lite"/>
    </source>
</evidence>
<dbReference type="EMBL" id="OZ023718">
    <property type="protein sequence ID" value="CAK9867263.1"/>
    <property type="molecule type" value="Genomic_DNA"/>
</dbReference>
<accession>A0ABP1AXC3</accession>
<reference evidence="3" key="1">
    <citation type="submission" date="2024-03" db="EMBL/GenBank/DDBJ databases">
        <authorList>
            <consortium name="ELIXIR-Norway"/>
            <consortium name="Elixir Norway"/>
        </authorList>
    </citation>
    <scope>NUCLEOTIDE SEQUENCE</scope>
</reference>
<protein>
    <recommendedName>
        <fullName evidence="5">PIN-like protein</fullName>
    </recommendedName>
</protein>
<organism evidence="3 4">
    <name type="scientific">Sphagnum jensenii</name>
    <dbReference type="NCBI Taxonomy" id="128206"/>
    <lineage>
        <taxon>Eukaryota</taxon>
        <taxon>Viridiplantae</taxon>
        <taxon>Streptophyta</taxon>
        <taxon>Embryophyta</taxon>
        <taxon>Bryophyta</taxon>
        <taxon>Sphagnophytina</taxon>
        <taxon>Sphagnopsida</taxon>
        <taxon>Sphagnales</taxon>
        <taxon>Sphagnaceae</taxon>
        <taxon>Sphagnum</taxon>
    </lineage>
</organism>
<proteinExistence type="predicted"/>
<name>A0ABP1AXC3_9BRYO</name>
<feature type="transmembrane region" description="Helical" evidence="2">
    <location>
        <begin position="278"/>
        <end position="298"/>
    </location>
</feature>
<evidence type="ECO:0000313" key="3">
    <source>
        <dbReference type="EMBL" id="CAK9867263.1"/>
    </source>
</evidence>
<keyword evidence="4" id="KW-1185">Reference proteome</keyword>
<sequence length="332" mass="35701">MGKEKFPANVKPAVADVQEEEQSRFTGRTIKSKKHLRGPIVREEASPERGLPQLEDSSIIPAKGSDVNATSSAVSQVVQARTDAVIGGGGSKALGLGFSNRIDTATTSSPMAMGEGEFDSAQVSEIISAEDLDNTSDEVESTISSSSNSGLHRRSRKLATMMLVDENSSLLSAAVRESDEVQKVSEPKAIAHSRMKHTQPASTPSHFQLRKSPLSSDAIFNQASPNSLWTANTSWVLVQLKVIEGLASTDVWVNTASFSNSALLVEKLKLYTPISEKFVATLYLIITTPGILYPGYVIHRVQSAVLSGLILILIAVTGWMKLVSYAHTYADV</sequence>
<feature type="region of interest" description="Disordered" evidence="1">
    <location>
        <begin position="1"/>
        <end position="66"/>
    </location>
</feature>
<keyword evidence="2" id="KW-1133">Transmembrane helix</keyword>
<keyword evidence="2" id="KW-0812">Transmembrane</keyword>